<keyword evidence="1" id="KW-0812">Transmembrane</keyword>
<sequence>MYPINIILGEISFLRSSFNRWIHNGFGIITMIKAKQMSYFMNRNGFQIILIHCGVSAPVLVCIVMETAVLWIKSMSQYVPRWRIYDIRNSTSWNHHLLCGAGVKVTSNIQTKIFLKPFRSLALLNSLQLLKEAAKRLLMLGLQCSSPTFEGLVRKDNEDC</sequence>
<evidence type="ECO:0000313" key="3">
    <source>
        <dbReference type="Proteomes" id="UP000657918"/>
    </source>
</evidence>
<name>A0A835J1U7_9ROSI</name>
<comment type="caution">
    <text evidence="2">The sequence shown here is derived from an EMBL/GenBank/DDBJ whole genome shotgun (WGS) entry which is preliminary data.</text>
</comment>
<dbReference type="AlphaFoldDB" id="A0A835J1U7"/>
<evidence type="ECO:0000313" key="2">
    <source>
        <dbReference type="EMBL" id="KAF9661530.1"/>
    </source>
</evidence>
<keyword evidence="3" id="KW-1185">Reference proteome</keyword>
<proteinExistence type="predicted"/>
<dbReference type="EMBL" id="JADGMS010000019">
    <property type="protein sequence ID" value="KAF9661530.1"/>
    <property type="molecule type" value="Genomic_DNA"/>
</dbReference>
<evidence type="ECO:0000256" key="1">
    <source>
        <dbReference type="SAM" id="Phobius"/>
    </source>
</evidence>
<dbReference type="Proteomes" id="UP000657918">
    <property type="component" value="Unassembled WGS sequence"/>
</dbReference>
<accession>A0A835J1U7</accession>
<organism evidence="2 3">
    <name type="scientific">Salix dunnii</name>
    <dbReference type="NCBI Taxonomy" id="1413687"/>
    <lineage>
        <taxon>Eukaryota</taxon>
        <taxon>Viridiplantae</taxon>
        <taxon>Streptophyta</taxon>
        <taxon>Embryophyta</taxon>
        <taxon>Tracheophyta</taxon>
        <taxon>Spermatophyta</taxon>
        <taxon>Magnoliopsida</taxon>
        <taxon>eudicotyledons</taxon>
        <taxon>Gunneridae</taxon>
        <taxon>Pentapetalae</taxon>
        <taxon>rosids</taxon>
        <taxon>fabids</taxon>
        <taxon>Malpighiales</taxon>
        <taxon>Salicaceae</taxon>
        <taxon>Saliceae</taxon>
        <taxon>Salix</taxon>
    </lineage>
</organism>
<protein>
    <submittedName>
        <fullName evidence="2">Uncharacterized protein</fullName>
    </submittedName>
</protein>
<keyword evidence="1" id="KW-0472">Membrane</keyword>
<feature type="transmembrane region" description="Helical" evidence="1">
    <location>
        <begin position="46"/>
        <end position="72"/>
    </location>
</feature>
<gene>
    <name evidence="2" type="ORF">SADUNF_Sadunf19G0078400</name>
</gene>
<reference evidence="2 3" key="1">
    <citation type="submission" date="2020-10" db="EMBL/GenBank/DDBJ databases">
        <title>Plant Genome Project.</title>
        <authorList>
            <person name="Zhang R.-G."/>
        </authorList>
    </citation>
    <scope>NUCLEOTIDE SEQUENCE [LARGE SCALE GENOMIC DNA]</scope>
    <source>
        <strain evidence="2">FAFU-HL-1</strain>
        <tissue evidence="2">Leaf</tissue>
    </source>
</reference>
<keyword evidence="1" id="KW-1133">Transmembrane helix</keyword>